<dbReference type="EMBL" id="ML738737">
    <property type="protein sequence ID" value="KAE8157046.1"/>
    <property type="molecule type" value="Genomic_DNA"/>
</dbReference>
<evidence type="ECO:0000313" key="3">
    <source>
        <dbReference type="Proteomes" id="UP000326950"/>
    </source>
</evidence>
<gene>
    <name evidence="2" type="ORF">BDV40DRAFT_61620</name>
</gene>
<sequence>MHISRHLFTPWRIMDAVAIGESIVKHGNRTSLSLTIHFILSPIHMFISDSQSTSSLHCIYPLPSITLLGLSLAILAGTYALRILLGS</sequence>
<keyword evidence="1" id="KW-0812">Transmembrane</keyword>
<keyword evidence="1" id="KW-0472">Membrane</keyword>
<protein>
    <submittedName>
        <fullName evidence="2">Uncharacterized protein</fullName>
    </submittedName>
</protein>
<evidence type="ECO:0000256" key="1">
    <source>
        <dbReference type="SAM" id="Phobius"/>
    </source>
</evidence>
<proteinExistence type="predicted"/>
<reference evidence="2 3" key="1">
    <citation type="submission" date="2019-04" db="EMBL/GenBank/DDBJ databases">
        <title>Friends and foes A comparative genomics study of 23 Aspergillus species from section Flavi.</title>
        <authorList>
            <consortium name="DOE Joint Genome Institute"/>
            <person name="Kjaerbolling I."/>
            <person name="Vesth T."/>
            <person name="Frisvad J.C."/>
            <person name="Nybo J.L."/>
            <person name="Theobald S."/>
            <person name="Kildgaard S."/>
            <person name="Isbrandt T."/>
            <person name="Kuo A."/>
            <person name="Sato A."/>
            <person name="Lyhne E.K."/>
            <person name="Kogle M.E."/>
            <person name="Wiebenga A."/>
            <person name="Kun R.S."/>
            <person name="Lubbers R.J."/>
            <person name="Makela M.R."/>
            <person name="Barry K."/>
            <person name="Chovatia M."/>
            <person name="Clum A."/>
            <person name="Daum C."/>
            <person name="Haridas S."/>
            <person name="He G."/>
            <person name="LaButti K."/>
            <person name="Lipzen A."/>
            <person name="Mondo S."/>
            <person name="Riley R."/>
            <person name="Salamov A."/>
            <person name="Simmons B.A."/>
            <person name="Magnuson J.K."/>
            <person name="Henrissat B."/>
            <person name="Mortensen U.H."/>
            <person name="Larsen T.O."/>
            <person name="Devries R.P."/>
            <person name="Grigoriev I.V."/>
            <person name="Machida M."/>
            <person name="Baker S.E."/>
            <person name="Andersen M.R."/>
        </authorList>
    </citation>
    <scope>NUCLEOTIDE SEQUENCE [LARGE SCALE GENOMIC DNA]</scope>
    <source>
        <strain evidence="2 3">CBS 117626</strain>
    </source>
</reference>
<feature type="transmembrane region" description="Helical" evidence="1">
    <location>
        <begin position="59"/>
        <end position="81"/>
    </location>
</feature>
<name>A0A5N6UEX1_ASPTM</name>
<keyword evidence="1" id="KW-1133">Transmembrane helix</keyword>
<keyword evidence="3" id="KW-1185">Reference proteome</keyword>
<dbReference type="Proteomes" id="UP000326950">
    <property type="component" value="Unassembled WGS sequence"/>
</dbReference>
<organism evidence="2 3">
    <name type="scientific">Aspergillus tamarii</name>
    <dbReference type="NCBI Taxonomy" id="41984"/>
    <lineage>
        <taxon>Eukaryota</taxon>
        <taxon>Fungi</taxon>
        <taxon>Dikarya</taxon>
        <taxon>Ascomycota</taxon>
        <taxon>Pezizomycotina</taxon>
        <taxon>Eurotiomycetes</taxon>
        <taxon>Eurotiomycetidae</taxon>
        <taxon>Eurotiales</taxon>
        <taxon>Aspergillaceae</taxon>
        <taxon>Aspergillus</taxon>
        <taxon>Aspergillus subgen. Circumdati</taxon>
    </lineage>
</organism>
<evidence type="ECO:0000313" key="2">
    <source>
        <dbReference type="EMBL" id="KAE8157046.1"/>
    </source>
</evidence>
<dbReference type="AlphaFoldDB" id="A0A5N6UEX1"/>
<accession>A0A5N6UEX1</accession>